<feature type="non-terminal residue" evidence="2">
    <location>
        <position position="1"/>
    </location>
</feature>
<accession>A0A382AQY1</accession>
<dbReference type="AlphaFoldDB" id="A0A382AQY1"/>
<dbReference type="EMBL" id="UINC01026372">
    <property type="protein sequence ID" value="SVB03701.1"/>
    <property type="molecule type" value="Genomic_DNA"/>
</dbReference>
<feature type="region of interest" description="Disordered" evidence="1">
    <location>
        <begin position="89"/>
        <end position="112"/>
    </location>
</feature>
<gene>
    <name evidence="2" type="ORF">METZ01_LOCUS156555</name>
</gene>
<reference evidence="2" key="1">
    <citation type="submission" date="2018-05" db="EMBL/GenBank/DDBJ databases">
        <authorList>
            <person name="Lanie J.A."/>
            <person name="Ng W.-L."/>
            <person name="Kazmierczak K.M."/>
            <person name="Andrzejewski T.M."/>
            <person name="Davidsen T.M."/>
            <person name="Wayne K.J."/>
            <person name="Tettelin H."/>
            <person name="Glass J.I."/>
            <person name="Rusch D."/>
            <person name="Podicherti R."/>
            <person name="Tsui H.-C.T."/>
            <person name="Winkler M.E."/>
        </authorList>
    </citation>
    <scope>NUCLEOTIDE SEQUENCE</scope>
</reference>
<organism evidence="2">
    <name type="scientific">marine metagenome</name>
    <dbReference type="NCBI Taxonomy" id="408172"/>
    <lineage>
        <taxon>unclassified sequences</taxon>
        <taxon>metagenomes</taxon>
        <taxon>ecological metagenomes</taxon>
    </lineage>
</organism>
<protein>
    <submittedName>
        <fullName evidence="2">Uncharacterized protein</fullName>
    </submittedName>
</protein>
<name>A0A382AQY1_9ZZZZ</name>
<sequence>ENQVAELQTRLDAMQGREAEILKREAEKDLREKHPDFDEIRNSDEFQDWANLQPEAIKDWIFNNPSDATLASRALDLFKKDIGLDVQQVTQPKSNSKQTKQSAADMISTKTTSVDTNQQRVWSEREIAAMSVAEFDKYESEISDAMQEGRIIK</sequence>
<evidence type="ECO:0000256" key="1">
    <source>
        <dbReference type="SAM" id="MobiDB-lite"/>
    </source>
</evidence>
<evidence type="ECO:0000313" key="2">
    <source>
        <dbReference type="EMBL" id="SVB03701.1"/>
    </source>
</evidence>
<proteinExistence type="predicted"/>